<dbReference type="Proteomes" id="UP000886653">
    <property type="component" value="Unassembled WGS sequence"/>
</dbReference>
<evidence type="ECO:0000313" key="4">
    <source>
        <dbReference type="Proteomes" id="UP000886653"/>
    </source>
</evidence>
<sequence length="256" mass="28749">MPKLLSHPFAAWTSFSRPPPLLKSFIGFFDIKQGVTFISLLALLNKVAGIYGILAVFTGVSLAQVSLYIYSIVTIGLVIYGLQACGEENARKTFIYANSFLIDHLISTIYTAIFGVSWYFDNPHDGRRVAHGDAQKNMMNPDAPELSPEARRNAAQAIWKEERGIATVILIGLWLIKLYFVLVVYSFAIHLRRGSYTSLPLSKPPSTIPTRSTRRQWRDTDNELQYPLLSHSRTLEPSDAQSQLDRFAPDPDSEIV</sequence>
<evidence type="ECO:0000256" key="2">
    <source>
        <dbReference type="SAM" id="Phobius"/>
    </source>
</evidence>
<keyword evidence="2" id="KW-0472">Membrane</keyword>
<feature type="transmembrane region" description="Helical" evidence="2">
    <location>
        <begin position="94"/>
        <end position="120"/>
    </location>
</feature>
<keyword evidence="4" id="KW-1185">Reference proteome</keyword>
<dbReference type="GO" id="GO:0070916">
    <property type="term" value="C:inositol phosphoceramide synthase complex"/>
    <property type="evidence" value="ECO:0007669"/>
    <property type="project" value="TreeGrafter"/>
</dbReference>
<proteinExistence type="predicted"/>
<dbReference type="OrthoDB" id="3338076at2759"/>
<name>A0A9P6N957_9BASI</name>
<dbReference type="GO" id="GO:0006673">
    <property type="term" value="P:inositol phosphoceramide metabolic process"/>
    <property type="evidence" value="ECO:0007669"/>
    <property type="project" value="InterPro"/>
</dbReference>
<dbReference type="Pfam" id="PF08552">
    <property type="entry name" value="Kei1"/>
    <property type="match status" value="1"/>
</dbReference>
<feature type="region of interest" description="Disordered" evidence="1">
    <location>
        <begin position="201"/>
        <end position="220"/>
    </location>
</feature>
<protein>
    <recommendedName>
        <fullName evidence="5">DUF1753-domain-containing protein</fullName>
    </recommendedName>
</protein>
<evidence type="ECO:0000256" key="1">
    <source>
        <dbReference type="SAM" id="MobiDB-lite"/>
    </source>
</evidence>
<gene>
    <name evidence="3" type="ORF">CROQUDRAFT_663978</name>
</gene>
<evidence type="ECO:0000313" key="3">
    <source>
        <dbReference type="EMBL" id="KAG0141312.1"/>
    </source>
</evidence>
<dbReference type="EMBL" id="MU167391">
    <property type="protein sequence ID" value="KAG0141312.1"/>
    <property type="molecule type" value="Genomic_DNA"/>
</dbReference>
<keyword evidence="2" id="KW-1133">Transmembrane helix</keyword>
<accession>A0A9P6N957</accession>
<organism evidence="3 4">
    <name type="scientific">Cronartium quercuum f. sp. fusiforme G11</name>
    <dbReference type="NCBI Taxonomy" id="708437"/>
    <lineage>
        <taxon>Eukaryota</taxon>
        <taxon>Fungi</taxon>
        <taxon>Dikarya</taxon>
        <taxon>Basidiomycota</taxon>
        <taxon>Pucciniomycotina</taxon>
        <taxon>Pucciniomycetes</taxon>
        <taxon>Pucciniales</taxon>
        <taxon>Coleosporiaceae</taxon>
        <taxon>Cronartium</taxon>
    </lineage>
</organism>
<dbReference type="InterPro" id="IPR013862">
    <property type="entry name" value="Kei1"/>
</dbReference>
<feature type="region of interest" description="Disordered" evidence="1">
    <location>
        <begin position="228"/>
        <end position="256"/>
    </location>
</feature>
<comment type="caution">
    <text evidence="3">The sequence shown here is derived from an EMBL/GenBank/DDBJ whole genome shotgun (WGS) entry which is preliminary data.</text>
</comment>
<reference evidence="3" key="1">
    <citation type="submission" date="2013-11" db="EMBL/GenBank/DDBJ databases">
        <title>Genome sequence of the fusiform rust pathogen reveals effectors for host alternation and coevolution with pine.</title>
        <authorList>
            <consortium name="DOE Joint Genome Institute"/>
            <person name="Smith K."/>
            <person name="Pendleton A."/>
            <person name="Kubisiak T."/>
            <person name="Anderson C."/>
            <person name="Salamov A."/>
            <person name="Aerts A."/>
            <person name="Riley R."/>
            <person name="Clum A."/>
            <person name="Lindquist E."/>
            <person name="Ence D."/>
            <person name="Campbell M."/>
            <person name="Kronenberg Z."/>
            <person name="Feau N."/>
            <person name="Dhillon B."/>
            <person name="Hamelin R."/>
            <person name="Burleigh J."/>
            <person name="Smith J."/>
            <person name="Yandell M."/>
            <person name="Nelson C."/>
            <person name="Grigoriev I."/>
            <person name="Davis J."/>
        </authorList>
    </citation>
    <scope>NUCLEOTIDE SEQUENCE</scope>
    <source>
        <strain evidence="3">G11</strain>
    </source>
</reference>
<dbReference type="PANTHER" id="PTHR28077">
    <property type="entry name" value="INOSITOL PHOSPHORYLCERAMIDE SYNTHASE REGULATORY SUBUNIT KEI1"/>
    <property type="match status" value="1"/>
</dbReference>
<dbReference type="PANTHER" id="PTHR28077:SF1">
    <property type="entry name" value="INOSITOL PHOSPHORYLCERAMIDE SYNTHASE REGULATORY SUBUNIT KEI1"/>
    <property type="match status" value="1"/>
</dbReference>
<evidence type="ECO:0008006" key="5">
    <source>
        <dbReference type="Google" id="ProtNLM"/>
    </source>
</evidence>
<dbReference type="AlphaFoldDB" id="A0A9P6N957"/>
<feature type="transmembrane region" description="Helical" evidence="2">
    <location>
        <begin position="50"/>
        <end position="82"/>
    </location>
</feature>
<dbReference type="GO" id="GO:0070917">
    <property type="term" value="F:inositol phosphoceramide synthase regulator activity"/>
    <property type="evidence" value="ECO:0007669"/>
    <property type="project" value="InterPro"/>
</dbReference>
<dbReference type="GO" id="GO:0000139">
    <property type="term" value="C:Golgi membrane"/>
    <property type="evidence" value="ECO:0007669"/>
    <property type="project" value="TreeGrafter"/>
</dbReference>
<feature type="transmembrane region" description="Helical" evidence="2">
    <location>
        <begin position="165"/>
        <end position="188"/>
    </location>
</feature>
<keyword evidence="2" id="KW-0812">Transmembrane</keyword>